<organism evidence="2 3">
    <name type="scientific">Dendrobium thyrsiflorum</name>
    <name type="common">Pinecone-like raceme dendrobium</name>
    <name type="synonym">Orchid</name>
    <dbReference type="NCBI Taxonomy" id="117978"/>
    <lineage>
        <taxon>Eukaryota</taxon>
        <taxon>Viridiplantae</taxon>
        <taxon>Streptophyta</taxon>
        <taxon>Embryophyta</taxon>
        <taxon>Tracheophyta</taxon>
        <taxon>Spermatophyta</taxon>
        <taxon>Magnoliopsida</taxon>
        <taxon>Liliopsida</taxon>
        <taxon>Asparagales</taxon>
        <taxon>Orchidaceae</taxon>
        <taxon>Epidendroideae</taxon>
        <taxon>Malaxideae</taxon>
        <taxon>Dendrobiinae</taxon>
        <taxon>Dendrobium</taxon>
    </lineage>
</organism>
<dbReference type="Proteomes" id="UP001552299">
    <property type="component" value="Unassembled WGS sequence"/>
</dbReference>
<gene>
    <name evidence="2" type="ORF">M5K25_011512</name>
</gene>
<feature type="region of interest" description="Disordered" evidence="1">
    <location>
        <begin position="50"/>
        <end position="70"/>
    </location>
</feature>
<evidence type="ECO:0000313" key="3">
    <source>
        <dbReference type="Proteomes" id="UP001552299"/>
    </source>
</evidence>
<keyword evidence="3" id="KW-1185">Reference proteome</keyword>
<protein>
    <submittedName>
        <fullName evidence="2">Uncharacterized protein</fullName>
    </submittedName>
</protein>
<evidence type="ECO:0000256" key="1">
    <source>
        <dbReference type="SAM" id="MobiDB-lite"/>
    </source>
</evidence>
<evidence type="ECO:0000313" key="2">
    <source>
        <dbReference type="EMBL" id="KAL0919418.1"/>
    </source>
</evidence>
<sequence length="94" mass="11118">MIIRIYSLDGVLCLKGTQSSRVFTETENTWIDREELQRLDPDLLEWYESSRDTYSTGSSSLPPGENDEDISRRFQHVYRRRGRRSTARIQSLYL</sequence>
<reference evidence="2 3" key="1">
    <citation type="journal article" date="2024" name="Plant Biotechnol. J.">
        <title>Dendrobium thyrsiflorum genome and its molecular insights into genes involved in important horticultural traits.</title>
        <authorList>
            <person name="Chen B."/>
            <person name="Wang J.Y."/>
            <person name="Zheng P.J."/>
            <person name="Li K.L."/>
            <person name="Liang Y.M."/>
            <person name="Chen X.F."/>
            <person name="Zhang C."/>
            <person name="Zhao X."/>
            <person name="He X."/>
            <person name="Zhang G.Q."/>
            <person name="Liu Z.J."/>
            <person name="Xu Q."/>
        </authorList>
    </citation>
    <scope>NUCLEOTIDE SEQUENCE [LARGE SCALE GENOMIC DNA]</scope>
    <source>
        <strain evidence="2">GZMU011</strain>
    </source>
</reference>
<proteinExistence type="predicted"/>
<dbReference type="EMBL" id="JANQDX010000009">
    <property type="protein sequence ID" value="KAL0919418.1"/>
    <property type="molecule type" value="Genomic_DNA"/>
</dbReference>
<accession>A0ABD0V430</accession>
<name>A0ABD0V430_DENTH</name>
<dbReference type="AlphaFoldDB" id="A0ABD0V430"/>
<comment type="caution">
    <text evidence="2">The sequence shown here is derived from an EMBL/GenBank/DDBJ whole genome shotgun (WGS) entry which is preliminary data.</text>
</comment>